<evidence type="ECO:0000313" key="3">
    <source>
        <dbReference type="EMBL" id="KAF2189115.1"/>
    </source>
</evidence>
<accession>A0A6A6EDJ1</accession>
<dbReference type="PROSITE" id="PS50297">
    <property type="entry name" value="ANK_REP_REGION"/>
    <property type="match status" value="1"/>
</dbReference>
<evidence type="ECO:0000259" key="2">
    <source>
        <dbReference type="Pfam" id="PF24120"/>
    </source>
</evidence>
<dbReference type="AlphaFoldDB" id="A0A6A6EDJ1"/>
<proteinExistence type="predicted"/>
<sequence length="505" mass="58296">MTDQTQTSNRLVEAKVEWWSRSSIHVRSPHCPERSSQYNSCYEIRFPFSVTLDEVGYEIDKQRALFVAGGADPTEYFLEKEGDPLPYSFDENVKIRRKWTEATETIHFDENETGIPGGYTAKRIDWVVGEMVLGNVEYVRRYLESSTESDIFLNGVEAWEIRYPNGFDSSEDGGTEDPCPPKGCYQTSGKTALHLVAREKYPRMIELLLRKGADPTAASHWEASRDMAMGRIAALWGRLENVKLLLKYGANKDLECVRNGQRTLAINFARPLKSNAKERYSRSGREHQVYKENTYTRDLDRRAIVRMLGAGTENTYQRHRDLTGFAFMKSQRAENLLTLVAHFDVPGKWKTIAVLYRGSQFRCVAAMSGWAHVEDHAINIQVAGRDWTPEVRRLCETVEYILAPDGYDQGEPGSYHACHAEKQLIAFFVNKHLFLPHEFEEDFDLARQSSLFRTRVRCHSDRYLYHSSPAILQLHRRPRVQKKHQPRCLLAHATRLRHRLCQGDR</sequence>
<dbReference type="PROSITE" id="PS50088">
    <property type="entry name" value="ANK_REPEAT"/>
    <property type="match status" value="1"/>
</dbReference>
<dbReference type="Pfam" id="PF12796">
    <property type="entry name" value="Ank_2"/>
    <property type="match status" value="1"/>
</dbReference>
<dbReference type="SUPFAM" id="SSF48403">
    <property type="entry name" value="Ankyrin repeat"/>
    <property type="match status" value="1"/>
</dbReference>
<dbReference type="OrthoDB" id="5337793at2759"/>
<reference evidence="3" key="1">
    <citation type="journal article" date="2020" name="Stud. Mycol.">
        <title>101 Dothideomycetes genomes: a test case for predicting lifestyles and emergence of pathogens.</title>
        <authorList>
            <person name="Haridas S."/>
            <person name="Albert R."/>
            <person name="Binder M."/>
            <person name="Bloem J."/>
            <person name="Labutti K."/>
            <person name="Salamov A."/>
            <person name="Andreopoulos B."/>
            <person name="Baker S."/>
            <person name="Barry K."/>
            <person name="Bills G."/>
            <person name="Bluhm B."/>
            <person name="Cannon C."/>
            <person name="Castanera R."/>
            <person name="Culley D."/>
            <person name="Daum C."/>
            <person name="Ezra D."/>
            <person name="Gonzalez J."/>
            <person name="Henrissat B."/>
            <person name="Kuo A."/>
            <person name="Liang C."/>
            <person name="Lipzen A."/>
            <person name="Lutzoni F."/>
            <person name="Magnuson J."/>
            <person name="Mondo S."/>
            <person name="Nolan M."/>
            <person name="Ohm R."/>
            <person name="Pangilinan J."/>
            <person name="Park H.-J."/>
            <person name="Ramirez L."/>
            <person name="Alfaro M."/>
            <person name="Sun H."/>
            <person name="Tritt A."/>
            <person name="Yoshinaga Y."/>
            <person name="Zwiers L.-H."/>
            <person name="Turgeon B."/>
            <person name="Goodwin S."/>
            <person name="Spatafora J."/>
            <person name="Crous P."/>
            <person name="Grigoriev I."/>
        </authorList>
    </citation>
    <scope>NUCLEOTIDE SEQUENCE</scope>
    <source>
        <strain evidence="3">CBS 207.26</strain>
    </source>
</reference>
<dbReference type="SMART" id="SM00248">
    <property type="entry name" value="ANK"/>
    <property type="match status" value="2"/>
</dbReference>
<dbReference type="InterPro" id="IPR057517">
    <property type="entry name" value="SsdA-like_C"/>
</dbReference>
<dbReference type="Gene3D" id="1.25.40.20">
    <property type="entry name" value="Ankyrin repeat-containing domain"/>
    <property type="match status" value="1"/>
</dbReference>
<dbReference type="EMBL" id="ML994622">
    <property type="protein sequence ID" value="KAF2189115.1"/>
    <property type="molecule type" value="Genomic_DNA"/>
</dbReference>
<keyword evidence="1" id="KW-0040">ANK repeat</keyword>
<protein>
    <recommendedName>
        <fullName evidence="2">Single-strand DNA deaminase toxin A-like C-terminal domain-containing protein</fullName>
    </recommendedName>
</protein>
<dbReference type="Pfam" id="PF24120">
    <property type="entry name" value="SsdA_C"/>
    <property type="match status" value="1"/>
</dbReference>
<feature type="domain" description="Single-strand DNA deaminase toxin A-like C-terminal" evidence="2">
    <location>
        <begin position="365"/>
        <end position="425"/>
    </location>
</feature>
<dbReference type="InterPro" id="IPR002110">
    <property type="entry name" value="Ankyrin_rpt"/>
</dbReference>
<gene>
    <name evidence="3" type="ORF">K469DRAFT_564403</name>
</gene>
<name>A0A6A6EDJ1_9PEZI</name>
<evidence type="ECO:0000313" key="4">
    <source>
        <dbReference type="Proteomes" id="UP000800200"/>
    </source>
</evidence>
<feature type="repeat" description="ANK" evidence="1">
    <location>
        <begin position="188"/>
        <end position="220"/>
    </location>
</feature>
<evidence type="ECO:0000256" key="1">
    <source>
        <dbReference type="PROSITE-ProRule" id="PRU00023"/>
    </source>
</evidence>
<keyword evidence="4" id="KW-1185">Reference proteome</keyword>
<organism evidence="3 4">
    <name type="scientific">Zopfia rhizophila CBS 207.26</name>
    <dbReference type="NCBI Taxonomy" id="1314779"/>
    <lineage>
        <taxon>Eukaryota</taxon>
        <taxon>Fungi</taxon>
        <taxon>Dikarya</taxon>
        <taxon>Ascomycota</taxon>
        <taxon>Pezizomycotina</taxon>
        <taxon>Dothideomycetes</taxon>
        <taxon>Dothideomycetes incertae sedis</taxon>
        <taxon>Zopfiaceae</taxon>
        <taxon>Zopfia</taxon>
    </lineage>
</organism>
<dbReference type="InterPro" id="IPR036770">
    <property type="entry name" value="Ankyrin_rpt-contain_sf"/>
</dbReference>
<dbReference type="Proteomes" id="UP000800200">
    <property type="component" value="Unassembled WGS sequence"/>
</dbReference>